<dbReference type="RefSeq" id="XP_011313006.1">
    <property type="nucleotide sequence ID" value="XM_011314704.1"/>
</dbReference>
<dbReference type="AlphaFoldDB" id="A0A9R1UAD4"/>
<proteinExistence type="predicted"/>
<name>A0A9R1UAD4_9HYME</name>
<keyword evidence="1" id="KW-1185">Reference proteome</keyword>
<gene>
    <name evidence="2" type="primary">LOC105272533</name>
</gene>
<dbReference type="Proteomes" id="UP000694866">
    <property type="component" value="Unplaced"/>
</dbReference>
<organism evidence="1 2">
    <name type="scientific">Fopius arisanus</name>
    <dbReference type="NCBI Taxonomy" id="64838"/>
    <lineage>
        <taxon>Eukaryota</taxon>
        <taxon>Metazoa</taxon>
        <taxon>Ecdysozoa</taxon>
        <taxon>Arthropoda</taxon>
        <taxon>Hexapoda</taxon>
        <taxon>Insecta</taxon>
        <taxon>Pterygota</taxon>
        <taxon>Neoptera</taxon>
        <taxon>Endopterygota</taxon>
        <taxon>Hymenoptera</taxon>
        <taxon>Apocrita</taxon>
        <taxon>Ichneumonoidea</taxon>
        <taxon>Braconidae</taxon>
        <taxon>Opiinae</taxon>
        <taxon>Fopius</taxon>
    </lineage>
</organism>
<dbReference type="KEGG" id="fas:105272533"/>
<dbReference type="GeneID" id="105272533"/>
<accession>A0A9R1UAD4</accession>
<dbReference type="OrthoDB" id="7648950at2759"/>
<protein>
    <submittedName>
        <fullName evidence="2">Uncharacterized protein</fullName>
    </submittedName>
</protein>
<sequence length="230" mass="25581">MTSSTIEMTSDAEIDGFEPGDASMELIGYVETIEGMREIRSPQKHLFKFIINNGNDKRMRVLMWAKEALKYLPQITLKQIVSLTMGTISAVNPKFKGSYENMADTEFNVQTTSDVTFHGVYGETAQCFLSYEEVPLQRVSTMTMPMCIEAFLRSPFKLVSTINGSYGAGLVVDPNYKLAVQITNFKDNENLTQGVCLKLKGQMAKNKMGGQFFKVSDMGNENVVEGNDSG</sequence>
<reference evidence="2" key="1">
    <citation type="submission" date="2025-08" db="UniProtKB">
        <authorList>
            <consortium name="RefSeq"/>
        </authorList>
    </citation>
    <scope>IDENTIFICATION</scope>
    <source>
        <strain evidence="2">USDA-PBARC FA_bdor</strain>
        <tissue evidence="2">Whole organism</tissue>
    </source>
</reference>
<evidence type="ECO:0000313" key="2">
    <source>
        <dbReference type="RefSeq" id="XP_011313006.1"/>
    </source>
</evidence>
<evidence type="ECO:0000313" key="1">
    <source>
        <dbReference type="Proteomes" id="UP000694866"/>
    </source>
</evidence>